<accession>A0ABU1UTT7</accession>
<proteinExistence type="predicted"/>
<organism evidence="1 2">
    <name type="scientific">Cellvibrio fibrivorans</name>
    <dbReference type="NCBI Taxonomy" id="126350"/>
    <lineage>
        <taxon>Bacteria</taxon>
        <taxon>Pseudomonadati</taxon>
        <taxon>Pseudomonadota</taxon>
        <taxon>Gammaproteobacteria</taxon>
        <taxon>Cellvibrionales</taxon>
        <taxon>Cellvibrionaceae</taxon>
        <taxon>Cellvibrio</taxon>
    </lineage>
</organism>
<dbReference type="Proteomes" id="UP001253595">
    <property type="component" value="Unassembled WGS sequence"/>
</dbReference>
<sequence length="248" mass="28546">MYIDKPSSLREQIVTQAIWNSFCGQESVLSLHQLLLRRLTPTEAMSRECISSAITSGQIKVASGVDGPGLFLSMKHGKVYFIAVQNSQHRNDFEFRKTETLSSNEEKDLLEFVFNLLSANVIEYAKYFALRGNIQLSNLDYRTPSLRVFFENLSLSQTFSLFWRSVKSFSDQNSMVNFSEVAMRANDFFEHYCRSGKEIKAYPRPTMLVMSQVEKVLFSDWLGLAQPDFQPNIYEYFNSSKLRALRAS</sequence>
<dbReference type="EMBL" id="JAVDVX010000001">
    <property type="protein sequence ID" value="MDR7088587.1"/>
    <property type="molecule type" value="Genomic_DNA"/>
</dbReference>
<dbReference type="RefSeq" id="WP_310068410.1">
    <property type="nucleotide sequence ID" value="NZ_JAVDVX010000001.1"/>
</dbReference>
<comment type="caution">
    <text evidence="1">The sequence shown here is derived from an EMBL/GenBank/DDBJ whole genome shotgun (WGS) entry which is preliminary data.</text>
</comment>
<protein>
    <submittedName>
        <fullName evidence="1">Uncharacterized protein</fullName>
    </submittedName>
</protein>
<gene>
    <name evidence="1" type="ORF">J2X05_000590</name>
</gene>
<evidence type="ECO:0000313" key="2">
    <source>
        <dbReference type="Proteomes" id="UP001253595"/>
    </source>
</evidence>
<name>A0ABU1UTT7_9GAMM</name>
<reference evidence="1 2" key="1">
    <citation type="submission" date="2023-07" db="EMBL/GenBank/DDBJ databases">
        <title>Sorghum-associated microbial communities from plants grown in Nebraska, USA.</title>
        <authorList>
            <person name="Schachtman D."/>
        </authorList>
    </citation>
    <scope>NUCLEOTIDE SEQUENCE [LARGE SCALE GENOMIC DNA]</scope>
    <source>
        <strain evidence="1 2">BE190</strain>
    </source>
</reference>
<evidence type="ECO:0000313" key="1">
    <source>
        <dbReference type="EMBL" id="MDR7088587.1"/>
    </source>
</evidence>
<keyword evidence="2" id="KW-1185">Reference proteome</keyword>